<dbReference type="EMBL" id="NKCL01000866">
    <property type="protein sequence ID" value="RSL48793.1"/>
    <property type="molecule type" value="Genomic_DNA"/>
</dbReference>
<feature type="region of interest" description="Disordered" evidence="1">
    <location>
        <begin position="475"/>
        <end position="495"/>
    </location>
</feature>
<feature type="region of interest" description="Disordered" evidence="1">
    <location>
        <begin position="366"/>
        <end position="428"/>
    </location>
</feature>
<dbReference type="AlphaFoldDB" id="A0A428P6Y2"/>
<accession>A0A428P6Y2</accession>
<proteinExistence type="predicted"/>
<comment type="caution">
    <text evidence="2">The sequence shown here is derived from an EMBL/GenBank/DDBJ whole genome shotgun (WGS) entry which is preliminary data.</text>
</comment>
<feature type="compositionally biased region" description="Acidic residues" evidence="1">
    <location>
        <begin position="370"/>
        <end position="408"/>
    </location>
</feature>
<feature type="compositionally biased region" description="Basic and acidic residues" evidence="1">
    <location>
        <begin position="475"/>
        <end position="489"/>
    </location>
</feature>
<evidence type="ECO:0000313" key="2">
    <source>
        <dbReference type="EMBL" id="RSL48793.1"/>
    </source>
</evidence>
<reference evidence="2 3" key="1">
    <citation type="submission" date="2017-06" db="EMBL/GenBank/DDBJ databases">
        <title>Comparative genomic analysis of Ambrosia Fusariam Clade fungi.</title>
        <authorList>
            <person name="Stajich J.E."/>
            <person name="Carrillo J."/>
            <person name="Kijimoto T."/>
            <person name="Eskalen A."/>
            <person name="O'Donnell K."/>
            <person name="Kasson M."/>
        </authorList>
    </citation>
    <scope>NUCLEOTIDE SEQUENCE [LARGE SCALE GENOMIC DNA]</scope>
    <source>
        <strain evidence="2 3">NRRL62606</strain>
    </source>
</reference>
<sequence>MLGPQPTPPVVQRDGFQLRQGHFTRINGDIARVSGSRLKELFDPSSLQLEQDRIEAERTAQQLFTKKFFLAQLSHYGIRHSRNIKNPNSGHFRQVLREAVFSGRCDQVPERVTNLKHAMELQLDPIHQQWVIDAEAWEAAKRQEEEEALRNKTPGEKANIDVNWFMEYYFLTNGKPDPHKTPEPLALHGYSDLGRNIGALVNRVPGLALARGGDQLKTTLCIGWGHKAVQALAGKLSAEASAAKRRREKTDRENAMNAHQDYLSRSNQGGSSLGRLARAGNQSPQTSFDLRQCRGSYVVESKRLFRQWKEMTDELGCSATAARPLFTLDIRDSNVAGILTAAVDFATFQGAMILSDSKRKLRDLLRSQGESDEFSDGDYDGEYGTEDEEDDEDDEDEEDEDEDDENWESDPSPKRQKTTPPSTSRRLFFRTRGSDAGEYYFDPKPGYLDFSDDGYASFCGQCMLAEEPEADLKGYKVSDMPAPEKRGGDFEWPLF</sequence>
<evidence type="ECO:0000313" key="3">
    <source>
        <dbReference type="Proteomes" id="UP000287972"/>
    </source>
</evidence>
<dbReference type="Proteomes" id="UP000287972">
    <property type="component" value="Unassembled WGS sequence"/>
</dbReference>
<name>A0A428P6Y2_9HYPO</name>
<gene>
    <name evidence="2" type="ORF">CEP51_015587</name>
</gene>
<protein>
    <submittedName>
        <fullName evidence="2">Uncharacterized protein</fullName>
    </submittedName>
</protein>
<organism evidence="2 3">
    <name type="scientific">Fusarium floridanum</name>
    <dbReference type="NCBI Taxonomy" id="1325733"/>
    <lineage>
        <taxon>Eukaryota</taxon>
        <taxon>Fungi</taxon>
        <taxon>Dikarya</taxon>
        <taxon>Ascomycota</taxon>
        <taxon>Pezizomycotina</taxon>
        <taxon>Sordariomycetes</taxon>
        <taxon>Hypocreomycetidae</taxon>
        <taxon>Hypocreales</taxon>
        <taxon>Nectriaceae</taxon>
        <taxon>Fusarium</taxon>
        <taxon>Fusarium solani species complex</taxon>
    </lineage>
</organism>
<keyword evidence="3" id="KW-1185">Reference proteome</keyword>
<evidence type="ECO:0000256" key="1">
    <source>
        <dbReference type="SAM" id="MobiDB-lite"/>
    </source>
</evidence>